<name>A0A2R6WQT9_MARPO</name>
<keyword evidence="2" id="KW-1185">Reference proteome</keyword>
<organism evidence="1 2">
    <name type="scientific">Marchantia polymorpha</name>
    <name type="common">Common liverwort</name>
    <name type="synonym">Marchantia aquatica</name>
    <dbReference type="NCBI Taxonomy" id="3197"/>
    <lineage>
        <taxon>Eukaryota</taxon>
        <taxon>Viridiplantae</taxon>
        <taxon>Streptophyta</taxon>
        <taxon>Embryophyta</taxon>
        <taxon>Marchantiophyta</taxon>
        <taxon>Marchantiopsida</taxon>
        <taxon>Marchantiidae</taxon>
        <taxon>Marchantiales</taxon>
        <taxon>Marchantiaceae</taxon>
        <taxon>Marchantia</taxon>
    </lineage>
</organism>
<dbReference type="EMBL" id="KZ772737">
    <property type="protein sequence ID" value="PTQ36206.1"/>
    <property type="molecule type" value="Genomic_DNA"/>
</dbReference>
<evidence type="ECO:0000313" key="1">
    <source>
        <dbReference type="EMBL" id="PTQ36206.1"/>
    </source>
</evidence>
<reference evidence="2" key="1">
    <citation type="journal article" date="2017" name="Cell">
        <title>Insights into land plant evolution garnered from the Marchantia polymorpha genome.</title>
        <authorList>
            <person name="Bowman J.L."/>
            <person name="Kohchi T."/>
            <person name="Yamato K.T."/>
            <person name="Jenkins J."/>
            <person name="Shu S."/>
            <person name="Ishizaki K."/>
            <person name="Yamaoka S."/>
            <person name="Nishihama R."/>
            <person name="Nakamura Y."/>
            <person name="Berger F."/>
            <person name="Adam C."/>
            <person name="Aki S.S."/>
            <person name="Althoff F."/>
            <person name="Araki T."/>
            <person name="Arteaga-Vazquez M.A."/>
            <person name="Balasubrmanian S."/>
            <person name="Barry K."/>
            <person name="Bauer D."/>
            <person name="Boehm C.R."/>
            <person name="Briginshaw L."/>
            <person name="Caballero-Perez J."/>
            <person name="Catarino B."/>
            <person name="Chen F."/>
            <person name="Chiyoda S."/>
            <person name="Chovatia M."/>
            <person name="Davies K.M."/>
            <person name="Delmans M."/>
            <person name="Demura T."/>
            <person name="Dierschke T."/>
            <person name="Dolan L."/>
            <person name="Dorantes-Acosta A.E."/>
            <person name="Eklund D.M."/>
            <person name="Florent S.N."/>
            <person name="Flores-Sandoval E."/>
            <person name="Fujiyama A."/>
            <person name="Fukuzawa H."/>
            <person name="Galik B."/>
            <person name="Grimanelli D."/>
            <person name="Grimwood J."/>
            <person name="Grossniklaus U."/>
            <person name="Hamada T."/>
            <person name="Haseloff J."/>
            <person name="Hetherington A.J."/>
            <person name="Higo A."/>
            <person name="Hirakawa Y."/>
            <person name="Hundley H.N."/>
            <person name="Ikeda Y."/>
            <person name="Inoue K."/>
            <person name="Inoue S.I."/>
            <person name="Ishida S."/>
            <person name="Jia Q."/>
            <person name="Kakita M."/>
            <person name="Kanazawa T."/>
            <person name="Kawai Y."/>
            <person name="Kawashima T."/>
            <person name="Kennedy M."/>
            <person name="Kinose K."/>
            <person name="Kinoshita T."/>
            <person name="Kohara Y."/>
            <person name="Koide E."/>
            <person name="Komatsu K."/>
            <person name="Kopischke S."/>
            <person name="Kubo M."/>
            <person name="Kyozuka J."/>
            <person name="Lagercrantz U."/>
            <person name="Lin S.S."/>
            <person name="Lindquist E."/>
            <person name="Lipzen A.M."/>
            <person name="Lu C.W."/>
            <person name="De Luna E."/>
            <person name="Martienssen R.A."/>
            <person name="Minamino N."/>
            <person name="Mizutani M."/>
            <person name="Mizutani M."/>
            <person name="Mochizuki N."/>
            <person name="Monte I."/>
            <person name="Mosher R."/>
            <person name="Nagasaki H."/>
            <person name="Nakagami H."/>
            <person name="Naramoto S."/>
            <person name="Nishitani K."/>
            <person name="Ohtani M."/>
            <person name="Okamoto T."/>
            <person name="Okumura M."/>
            <person name="Phillips J."/>
            <person name="Pollak B."/>
            <person name="Reinders A."/>
            <person name="Rovekamp M."/>
            <person name="Sano R."/>
            <person name="Sawa S."/>
            <person name="Schmid M.W."/>
            <person name="Shirakawa M."/>
            <person name="Solano R."/>
            <person name="Spunde A."/>
            <person name="Suetsugu N."/>
            <person name="Sugano S."/>
            <person name="Sugiyama A."/>
            <person name="Sun R."/>
            <person name="Suzuki Y."/>
            <person name="Takenaka M."/>
            <person name="Takezawa D."/>
            <person name="Tomogane H."/>
            <person name="Tsuzuki M."/>
            <person name="Ueda T."/>
            <person name="Umeda M."/>
            <person name="Ward J.M."/>
            <person name="Watanabe Y."/>
            <person name="Yazaki K."/>
            <person name="Yokoyama R."/>
            <person name="Yoshitake Y."/>
            <person name="Yotsui I."/>
            <person name="Zachgo S."/>
            <person name="Schmutz J."/>
        </authorList>
    </citation>
    <scope>NUCLEOTIDE SEQUENCE [LARGE SCALE GENOMIC DNA]</scope>
    <source>
        <strain evidence="2">Tak-1</strain>
    </source>
</reference>
<accession>A0A2R6WQT9</accession>
<dbReference type="AlphaFoldDB" id="A0A2R6WQT9"/>
<dbReference type="Proteomes" id="UP000244005">
    <property type="component" value="Unassembled WGS sequence"/>
</dbReference>
<proteinExistence type="predicted"/>
<dbReference type="Gramene" id="Mp1g23550.1">
    <property type="protein sequence ID" value="Mp1g23550.1.cds1"/>
    <property type="gene ID" value="Mp1g23550"/>
</dbReference>
<protein>
    <submittedName>
        <fullName evidence="1">Uncharacterized protein</fullName>
    </submittedName>
</protein>
<evidence type="ECO:0000313" key="2">
    <source>
        <dbReference type="Proteomes" id="UP000244005"/>
    </source>
</evidence>
<sequence length="69" mass="8037">MLIMSWEKEKVQNHKHRITFPRSDILRHAKNSLTHEANYSTFLPGPYEATTLCSQQKPKFQPPNDPSQS</sequence>
<gene>
    <name evidence="1" type="ORF">MARPO_0065s0022</name>
</gene>